<organism evidence="1 2">
    <name type="scientific">Mesorhizobium tianshanense</name>
    <dbReference type="NCBI Taxonomy" id="39844"/>
    <lineage>
        <taxon>Bacteria</taxon>
        <taxon>Pseudomonadati</taxon>
        <taxon>Pseudomonadota</taxon>
        <taxon>Alphaproteobacteria</taxon>
        <taxon>Hyphomicrobiales</taxon>
        <taxon>Phyllobacteriaceae</taxon>
        <taxon>Mesorhizobium</taxon>
    </lineage>
</organism>
<proteinExistence type="predicted"/>
<sequence>MADDKSKTKQDRKLVSSEEPYEVAAFAKKYGIPPSEAATIIKRYGPSRKKLDAHMASRNA</sequence>
<gene>
    <name evidence="1" type="ORF">IQ26_03280</name>
</gene>
<accession>A0A562NTC4</accession>
<dbReference type="Proteomes" id="UP000317122">
    <property type="component" value="Unassembled WGS sequence"/>
</dbReference>
<comment type="caution">
    <text evidence="1">The sequence shown here is derived from an EMBL/GenBank/DDBJ whole genome shotgun (WGS) entry which is preliminary data.</text>
</comment>
<reference evidence="1 2" key="1">
    <citation type="journal article" date="2015" name="Stand. Genomic Sci.">
        <title>Genomic Encyclopedia of Bacterial and Archaeal Type Strains, Phase III: the genomes of soil and plant-associated and newly described type strains.</title>
        <authorList>
            <person name="Whitman W.B."/>
            <person name="Woyke T."/>
            <person name="Klenk H.P."/>
            <person name="Zhou Y."/>
            <person name="Lilburn T.G."/>
            <person name="Beck B.J."/>
            <person name="De Vos P."/>
            <person name="Vandamme P."/>
            <person name="Eisen J.A."/>
            <person name="Garrity G."/>
            <person name="Hugenholtz P."/>
            <person name="Kyrpides N.C."/>
        </authorList>
    </citation>
    <scope>NUCLEOTIDE SEQUENCE [LARGE SCALE GENOMIC DNA]</scope>
    <source>
        <strain evidence="1 2">CGMCC 1.2546</strain>
    </source>
</reference>
<dbReference type="OrthoDB" id="7908158at2"/>
<evidence type="ECO:0000313" key="1">
    <source>
        <dbReference type="EMBL" id="TWI35300.1"/>
    </source>
</evidence>
<evidence type="ECO:0000313" key="2">
    <source>
        <dbReference type="Proteomes" id="UP000317122"/>
    </source>
</evidence>
<name>A0A562NTC4_9HYPH</name>
<dbReference type="EMBL" id="VLKT01000019">
    <property type="protein sequence ID" value="TWI35300.1"/>
    <property type="molecule type" value="Genomic_DNA"/>
</dbReference>
<dbReference type="RefSeq" id="WP_126043107.1">
    <property type="nucleotide sequence ID" value="NZ_BSPF01000094.1"/>
</dbReference>
<dbReference type="AlphaFoldDB" id="A0A562NTC4"/>
<dbReference type="Pfam" id="PF12244">
    <property type="entry name" value="DUF3606"/>
    <property type="match status" value="1"/>
</dbReference>
<keyword evidence="2" id="KW-1185">Reference proteome</keyword>
<dbReference type="InterPro" id="IPR022037">
    <property type="entry name" value="DUF3606"/>
</dbReference>
<protein>
    <submittedName>
        <fullName evidence="1">Uncharacterized protein DUF3606</fullName>
    </submittedName>
</protein>